<accession>A0A1T4VUK4</accession>
<evidence type="ECO:0000313" key="1">
    <source>
        <dbReference type="EMBL" id="SKA68518.1"/>
    </source>
</evidence>
<gene>
    <name evidence="1" type="ORF">SAMN02745111_01597</name>
</gene>
<protein>
    <recommendedName>
        <fullName evidence="3">DUF2262 domain-containing protein</fullName>
    </recommendedName>
</protein>
<dbReference type="EMBL" id="FUXZ01000009">
    <property type="protein sequence ID" value="SKA68518.1"/>
    <property type="molecule type" value="Genomic_DNA"/>
</dbReference>
<sequence>MSFLSNLFKTEKSELTEEQKERNKQINKKIKHLKSIKHLNYNEKDLSGVEIENSYFGNGILIKDSSSENPYYIDVVCGFDNKSFGKKDATPYDRYEFLVKEDNLDYVLASLEKIYRNDNQIMEACYNIIYNDFIEFFEDYSEESLKEEFSLDYLKENWYVVGVSIYDDHIDIFIGIDAMENPEPLIDFDIIVTVEFSTQEPSVSFNSVC</sequence>
<dbReference type="STRING" id="39495.SAMN02745111_01597"/>
<organism evidence="1 2">
    <name type="scientific">Eubacterium uniforme</name>
    <dbReference type="NCBI Taxonomy" id="39495"/>
    <lineage>
        <taxon>Bacteria</taxon>
        <taxon>Bacillati</taxon>
        <taxon>Bacillota</taxon>
        <taxon>Clostridia</taxon>
        <taxon>Eubacteriales</taxon>
        <taxon>Eubacteriaceae</taxon>
        <taxon>Eubacterium</taxon>
    </lineage>
</organism>
<proteinExistence type="predicted"/>
<evidence type="ECO:0000313" key="2">
    <source>
        <dbReference type="Proteomes" id="UP000190814"/>
    </source>
</evidence>
<reference evidence="1 2" key="1">
    <citation type="submission" date="2017-02" db="EMBL/GenBank/DDBJ databases">
        <authorList>
            <person name="Peterson S.W."/>
        </authorList>
    </citation>
    <scope>NUCLEOTIDE SEQUENCE [LARGE SCALE GENOMIC DNA]</scope>
    <source>
        <strain evidence="1 2">ATCC 35992</strain>
    </source>
</reference>
<dbReference type="OrthoDB" id="2045806at2"/>
<dbReference type="AlphaFoldDB" id="A0A1T4VUK4"/>
<dbReference type="RefSeq" id="WP_078766455.1">
    <property type="nucleotide sequence ID" value="NZ_FUXZ01000009.1"/>
</dbReference>
<evidence type="ECO:0008006" key="3">
    <source>
        <dbReference type="Google" id="ProtNLM"/>
    </source>
</evidence>
<keyword evidence="2" id="KW-1185">Reference proteome</keyword>
<dbReference type="Proteomes" id="UP000190814">
    <property type="component" value="Unassembled WGS sequence"/>
</dbReference>
<name>A0A1T4VUK4_9FIRM</name>